<accession>A0A9W9SKC5</accession>
<comment type="caution">
    <text evidence="3">The sequence shown here is derived from an EMBL/GenBank/DDBJ whole genome shotgun (WGS) entry which is preliminary data.</text>
</comment>
<protein>
    <recommendedName>
        <fullName evidence="2">Serine aminopeptidase S33 domain-containing protein</fullName>
    </recommendedName>
</protein>
<dbReference type="Proteomes" id="UP001147782">
    <property type="component" value="Unassembled WGS sequence"/>
</dbReference>
<name>A0A9W9SKC5_9EURO</name>
<dbReference type="EMBL" id="JAPZBS010000002">
    <property type="protein sequence ID" value="KAJ5380148.1"/>
    <property type="molecule type" value="Genomic_DNA"/>
</dbReference>
<evidence type="ECO:0000313" key="3">
    <source>
        <dbReference type="EMBL" id="KAJ5380148.1"/>
    </source>
</evidence>
<evidence type="ECO:0000313" key="4">
    <source>
        <dbReference type="Proteomes" id="UP001147782"/>
    </source>
</evidence>
<feature type="compositionally biased region" description="Basic residues" evidence="1">
    <location>
        <begin position="112"/>
        <end position="123"/>
    </location>
</feature>
<dbReference type="Gene3D" id="3.40.50.1820">
    <property type="entry name" value="alpha/beta hydrolase"/>
    <property type="match status" value="1"/>
</dbReference>
<dbReference type="Pfam" id="PF12146">
    <property type="entry name" value="Hydrolase_4"/>
    <property type="match status" value="1"/>
</dbReference>
<dbReference type="GO" id="GO:0072330">
    <property type="term" value="P:monocarboxylic acid biosynthetic process"/>
    <property type="evidence" value="ECO:0007669"/>
    <property type="project" value="UniProtKB-ARBA"/>
</dbReference>
<dbReference type="RefSeq" id="XP_056557719.1">
    <property type="nucleotide sequence ID" value="XM_056695507.1"/>
</dbReference>
<dbReference type="OrthoDB" id="10249433at2759"/>
<evidence type="ECO:0000256" key="1">
    <source>
        <dbReference type="SAM" id="MobiDB-lite"/>
    </source>
</evidence>
<feature type="region of interest" description="Disordered" evidence="1">
    <location>
        <begin position="102"/>
        <end position="130"/>
    </location>
</feature>
<reference evidence="3" key="1">
    <citation type="submission" date="2022-11" db="EMBL/GenBank/DDBJ databases">
        <authorList>
            <person name="Petersen C."/>
        </authorList>
    </citation>
    <scope>NUCLEOTIDE SEQUENCE</scope>
    <source>
        <strain evidence="3">IBT 29864</strain>
    </source>
</reference>
<dbReference type="InterPro" id="IPR029058">
    <property type="entry name" value="AB_hydrolase_fold"/>
</dbReference>
<dbReference type="GeneID" id="81434684"/>
<evidence type="ECO:0000259" key="2">
    <source>
        <dbReference type="Pfam" id="PF12146"/>
    </source>
</evidence>
<keyword evidence="4" id="KW-1185">Reference proteome</keyword>
<dbReference type="SUPFAM" id="SSF53474">
    <property type="entry name" value="alpha/beta-Hydrolases"/>
    <property type="match status" value="1"/>
</dbReference>
<dbReference type="InterPro" id="IPR051044">
    <property type="entry name" value="MAG_DAG_Lipase"/>
</dbReference>
<dbReference type="PANTHER" id="PTHR11614">
    <property type="entry name" value="PHOSPHOLIPASE-RELATED"/>
    <property type="match status" value="1"/>
</dbReference>
<dbReference type="InterPro" id="IPR022742">
    <property type="entry name" value="Hydrolase_4"/>
</dbReference>
<gene>
    <name evidence="3" type="ORF">N7496_002576</name>
</gene>
<sequence>MSVEEGTHTLPDGVELYTKTWKMEHLGQSWLLFMDSVTTAMLTTSYSQPSHLPASRFAHSTNGEHKQSPDTITLTFDPPNHYDTFQLSIKTKILTCQIQRLGPHLQTPSRPRQQRRHHPRPLRHPLFPPQSNRPFKHPLILMGHSMGGGEVLTYLLHPDSPYNQSPPTTRPQLAGVMAYSPLIALDPATRPMALTVILGRLVARILPRWQRYSPLDPKLVCRDETVVADYKADELCHDTGTLEQLAGMLDRGLWLEKLEGGDLGDVKLLPLWFGHGDEDRVTSWAATKKLAGVLGEKGDVSFVSYEGAYHRVHMDPGDVRERFVKDVTDWVLKRAPVGESGESATAE</sequence>
<organism evidence="3 4">
    <name type="scientific">Penicillium cataractarum</name>
    <dbReference type="NCBI Taxonomy" id="2100454"/>
    <lineage>
        <taxon>Eukaryota</taxon>
        <taxon>Fungi</taxon>
        <taxon>Dikarya</taxon>
        <taxon>Ascomycota</taxon>
        <taxon>Pezizomycotina</taxon>
        <taxon>Eurotiomycetes</taxon>
        <taxon>Eurotiomycetidae</taxon>
        <taxon>Eurotiales</taxon>
        <taxon>Aspergillaceae</taxon>
        <taxon>Penicillium</taxon>
    </lineage>
</organism>
<dbReference type="GO" id="GO:0017000">
    <property type="term" value="P:antibiotic biosynthetic process"/>
    <property type="evidence" value="ECO:0007669"/>
    <property type="project" value="UniProtKB-ARBA"/>
</dbReference>
<dbReference type="AlphaFoldDB" id="A0A9W9SKC5"/>
<proteinExistence type="predicted"/>
<reference evidence="3" key="2">
    <citation type="journal article" date="2023" name="IMA Fungus">
        <title>Comparative genomic study of the Penicillium genus elucidates a diverse pangenome and 15 lateral gene transfer events.</title>
        <authorList>
            <person name="Petersen C."/>
            <person name="Sorensen T."/>
            <person name="Nielsen M.R."/>
            <person name="Sondergaard T.E."/>
            <person name="Sorensen J.L."/>
            <person name="Fitzpatrick D.A."/>
            <person name="Frisvad J.C."/>
            <person name="Nielsen K.L."/>
        </authorList>
    </citation>
    <scope>NUCLEOTIDE SEQUENCE</scope>
    <source>
        <strain evidence="3">IBT 29864</strain>
    </source>
</reference>
<feature type="domain" description="Serine aminopeptidase S33" evidence="2">
    <location>
        <begin position="136"/>
        <end position="316"/>
    </location>
</feature>